<gene>
    <name evidence="1" type="ORF">KIN20_008605</name>
</gene>
<dbReference type="AlphaFoldDB" id="A0AAD5QKQ0"/>
<name>A0AAD5QKQ0_PARTN</name>
<organism evidence="1 2">
    <name type="scientific">Parelaphostrongylus tenuis</name>
    <name type="common">Meningeal worm</name>
    <dbReference type="NCBI Taxonomy" id="148309"/>
    <lineage>
        <taxon>Eukaryota</taxon>
        <taxon>Metazoa</taxon>
        <taxon>Ecdysozoa</taxon>
        <taxon>Nematoda</taxon>
        <taxon>Chromadorea</taxon>
        <taxon>Rhabditida</taxon>
        <taxon>Rhabditina</taxon>
        <taxon>Rhabditomorpha</taxon>
        <taxon>Strongyloidea</taxon>
        <taxon>Metastrongylidae</taxon>
        <taxon>Parelaphostrongylus</taxon>
    </lineage>
</organism>
<reference evidence="1" key="1">
    <citation type="submission" date="2021-06" db="EMBL/GenBank/DDBJ databases">
        <title>Parelaphostrongylus tenuis whole genome reference sequence.</title>
        <authorList>
            <person name="Garwood T.J."/>
            <person name="Larsen P.A."/>
            <person name="Fountain-Jones N.M."/>
            <person name="Garbe J.R."/>
            <person name="Macchietto M.G."/>
            <person name="Kania S.A."/>
            <person name="Gerhold R.W."/>
            <person name="Richards J.E."/>
            <person name="Wolf T.M."/>
        </authorList>
    </citation>
    <scope>NUCLEOTIDE SEQUENCE</scope>
    <source>
        <strain evidence="1">MNPRO001-30</strain>
        <tissue evidence="1">Meninges</tissue>
    </source>
</reference>
<evidence type="ECO:0000313" key="2">
    <source>
        <dbReference type="Proteomes" id="UP001196413"/>
    </source>
</evidence>
<proteinExistence type="predicted"/>
<evidence type="ECO:0000313" key="1">
    <source>
        <dbReference type="EMBL" id="KAJ1352300.1"/>
    </source>
</evidence>
<dbReference type="EMBL" id="JAHQIW010001340">
    <property type="protein sequence ID" value="KAJ1352300.1"/>
    <property type="molecule type" value="Genomic_DNA"/>
</dbReference>
<protein>
    <submittedName>
        <fullName evidence="1">Uncharacterized protein</fullName>
    </submittedName>
</protein>
<sequence length="125" mass="14001">MFSPANGTHMDLMPVERTMNDSINRLKAALNPRAHQGERAWAEAYMVSNRLRLAIGVTVSALTSSDDPLLIQALCDLLQREVLQIREIRAEITSAAPGGRPWLQVYRDVVDNILNLVQSLSQYEI</sequence>
<keyword evidence="2" id="KW-1185">Reference proteome</keyword>
<dbReference type="Proteomes" id="UP001196413">
    <property type="component" value="Unassembled WGS sequence"/>
</dbReference>
<accession>A0AAD5QKQ0</accession>
<comment type="caution">
    <text evidence="1">The sequence shown here is derived from an EMBL/GenBank/DDBJ whole genome shotgun (WGS) entry which is preliminary data.</text>
</comment>